<accession>A0A178XZH0</accession>
<reference evidence="1 2" key="1">
    <citation type="journal article" date="2016" name="Int. J. Syst. Evol. Microbiol.">
        <title>Ensifer glycinis sp. nov., an novel rhizobial species associated with Glycine spp.</title>
        <authorList>
            <person name="Yan H."/>
            <person name="Yan J."/>
            <person name="Sui X.H."/>
            <person name="Wang E.T."/>
            <person name="Chen W.X."/>
            <person name="Zhang X.X."/>
            <person name="Chen W.F."/>
        </authorList>
    </citation>
    <scope>NUCLEOTIDE SEQUENCE [LARGE SCALE GENOMIC DNA]</scope>
    <source>
        <strain evidence="1 2">CCBAU 23380</strain>
    </source>
</reference>
<sequence>MIKAVARTLLAFEALGKMPAHVYMRLTAVLRLMLSLLFDTLDFERRSGDRYGRTANTRPVDAWTA</sequence>
<evidence type="ECO:0000313" key="2">
    <source>
        <dbReference type="Proteomes" id="UP000094025"/>
    </source>
</evidence>
<protein>
    <recommendedName>
        <fullName evidence="3">Transposase</fullName>
    </recommendedName>
</protein>
<dbReference type="Proteomes" id="UP000094025">
    <property type="component" value="Unassembled WGS sequence"/>
</dbReference>
<proteinExistence type="predicted"/>
<name>A0A178XZH0_9HYPH</name>
<evidence type="ECO:0000313" key="1">
    <source>
        <dbReference type="EMBL" id="OAP40576.1"/>
    </source>
</evidence>
<dbReference type="STRING" id="1472378.AU381_01295"/>
<keyword evidence="2" id="KW-1185">Reference proteome</keyword>
<evidence type="ECO:0008006" key="3">
    <source>
        <dbReference type="Google" id="ProtNLM"/>
    </source>
</evidence>
<organism evidence="1 2">
    <name type="scientific">Sinorhizobium glycinis</name>
    <dbReference type="NCBI Taxonomy" id="1472378"/>
    <lineage>
        <taxon>Bacteria</taxon>
        <taxon>Pseudomonadati</taxon>
        <taxon>Pseudomonadota</taxon>
        <taxon>Alphaproteobacteria</taxon>
        <taxon>Hyphomicrobiales</taxon>
        <taxon>Rhizobiaceae</taxon>
        <taxon>Sinorhizobium/Ensifer group</taxon>
        <taxon>Sinorhizobium</taxon>
    </lineage>
</organism>
<dbReference type="AlphaFoldDB" id="A0A178XZH0"/>
<gene>
    <name evidence="1" type="ORF">AU381_01295</name>
</gene>
<comment type="caution">
    <text evidence="1">The sequence shown here is derived from an EMBL/GenBank/DDBJ whole genome shotgun (WGS) entry which is preliminary data.</text>
</comment>
<dbReference type="EMBL" id="LPUX01000053">
    <property type="protein sequence ID" value="OAP40576.1"/>
    <property type="molecule type" value="Genomic_DNA"/>
</dbReference>